<evidence type="ECO:0000256" key="6">
    <source>
        <dbReference type="ARBA" id="ARBA00022643"/>
    </source>
</evidence>
<keyword evidence="6 11" id="KW-0288">FMN</keyword>
<dbReference type="Proteomes" id="UP000664332">
    <property type="component" value="Unassembled WGS sequence"/>
</dbReference>
<gene>
    <name evidence="11 13" type="primary">aroC</name>
    <name evidence="13" type="ORF">JZY06_01995</name>
</gene>
<organism evidence="13 14">
    <name type="scientific">Corynebacterium mendelii</name>
    <dbReference type="NCBI Taxonomy" id="2765362"/>
    <lineage>
        <taxon>Bacteria</taxon>
        <taxon>Bacillati</taxon>
        <taxon>Actinomycetota</taxon>
        <taxon>Actinomycetes</taxon>
        <taxon>Mycobacteriales</taxon>
        <taxon>Corynebacteriaceae</taxon>
        <taxon>Corynebacterium</taxon>
    </lineage>
</organism>
<dbReference type="CDD" id="cd07304">
    <property type="entry name" value="Chorismate_synthase"/>
    <property type="match status" value="1"/>
</dbReference>
<dbReference type="InterPro" id="IPR020541">
    <property type="entry name" value="Chorismate_synthase_CS"/>
</dbReference>
<evidence type="ECO:0000256" key="3">
    <source>
        <dbReference type="ARBA" id="ARBA00013036"/>
    </source>
</evidence>
<evidence type="ECO:0000256" key="7">
    <source>
        <dbReference type="ARBA" id="ARBA00022827"/>
    </source>
</evidence>
<evidence type="ECO:0000256" key="2">
    <source>
        <dbReference type="ARBA" id="ARBA00008014"/>
    </source>
</evidence>
<evidence type="ECO:0000256" key="4">
    <source>
        <dbReference type="ARBA" id="ARBA00022605"/>
    </source>
</evidence>
<evidence type="ECO:0000313" key="14">
    <source>
        <dbReference type="Proteomes" id="UP000664332"/>
    </source>
</evidence>
<evidence type="ECO:0000256" key="8">
    <source>
        <dbReference type="ARBA" id="ARBA00022857"/>
    </source>
</evidence>
<dbReference type="AlphaFoldDB" id="A0A939IWU8"/>
<dbReference type="PROSITE" id="PS00789">
    <property type="entry name" value="CHORISMATE_SYNTHASE_3"/>
    <property type="match status" value="1"/>
</dbReference>
<accession>A0A939IWU8</accession>
<comment type="catalytic activity">
    <reaction evidence="11 12">
        <text>5-O-(1-carboxyvinyl)-3-phosphoshikimate = chorismate + phosphate</text>
        <dbReference type="Rhea" id="RHEA:21020"/>
        <dbReference type="ChEBI" id="CHEBI:29748"/>
        <dbReference type="ChEBI" id="CHEBI:43474"/>
        <dbReference type="ChEBI" id="CHEBI:57701"/>
        <dbReference type="EC" id="4.2.3.5"/>
    </reaction>
</comment>
<dbReference type="RefSeq" id="WP_207118059.1">
    <property type="nucleotide sequence ID" value="NZ_JAFLEQ010000003.1"/>
</dbReference>
<dbReference type="Gene3D" id="3.60.150.10">
    <property type="entry name" value="Chorismate synthase AroC"/>
    <property type="match status" value="1"/>
</dbReference>
<feature type="binding site" evidence="11">
    <location>
        <begin position="140"/>
        <end position="142"/>
    </location>
    <ligand>
        <name>FMN</name>
        <dbReference type="ChEBI" id="CHEBI:58210"/>
    </ligand>
</feature>
<comment type="subunit">
    <text evidence="11">Homotetramer.</text>
</comment>
<dbReference type="PANTHER" id="PTHR21085">
    <property type="entry name" value="CHORISMATE SYNTHASE"/>
    <property type="match status" value="1"/>
</dbReference>
<evidence type="ECO:0000256" key="12">
    <source>
        <dbReference type="RuleBase" id="RU000605"/>
    </source>
</evidence>
<dbReference type="EC" id="4.2.3.5" evidence="3 11"/>
<dbReference type="InterPro" id="IPR000453">
    <property type="entry name" value="Chorismate_synth"/>
</dbReference>
<evidence type="ECO:0000256" key="5">
    <source>
        <dbReference type="ARBA" id="ARBA00022630"/>
    </source>
</evidence>
<dbReference type="GO" id="GO:0009073">
    <property type="term" value="P:aromatic amino acid family biosynthetic process"/>
    <property type="evidence" value="ECO:0007669"/>
    <property type="project" value="UniProtKB-KW"/>
</dbReference>
<evidence type="ECO:0000313" key="13">
    <source>
        <dbReference type="EMBL" id="MBN9643403.1"/>
    </source>
</evidence>
<feature type="binding site" evidence="11">
    <location>
        <begin position="321"/>
        <end position="325"/>
    </location>
    <ligand>
        <name>FMN</name>
        <dbReference type="ChEBI" id="CHEBI:58210"/>
    </ligand>
</feature>
<protein>
    <recommendedName>
        <fullName evidence="3 11">Chorismate synthase</fullName>
        <shortName evidence="11">CS</shortName>
        <ecNumber evidence="3 11">4.2.3.5</ecNumber>
    </recommendedName>
    <alternativeName>
        <fullName evidence="11">5-enolpyruvylshikimate-3-phosphate phospholyase</fullName>
    </alternativeName>
</protein>
<evidence type="ECO:0000256" key="11">
    <source>
        <dbReference type="HAMAP-Rule" id="MF_00300"/>
    </source>
</evidence>
<keyword evidence="9 11" id="KW-0057">Aromatic amino acid biosynthesis</keyword>
<name>A0A939IWU8_9CORY</name>
<evidence type="ECO:0000256" key="10">
    <source>
        <dbReference type="ARBA" id="ARBA00023239"/>
    </source>
</evidence>
<proteinExistence type="inferred from homology"/>
<dbReference type="SUPFAM" id="SSF103263">
    <property type="entry name" value="Chorismate synthase, AroC"/>
    <property type="match status" value="1"/>
</dbReference>
<comment type="function">
    <text evidence="11">Catalyzes the anti-1,4-elimination of the C-3 phosphate and the C-6 proR hydrogen from 5-enolpyruvylshikimate-3-phosphate (EPSP) to yield chorismate, which is the branch point compound that serves as the starting substrate for the three terminal pathways of aromatic amino acid biosynthesis. This reaction introduces a second double bond into the aromatic ring system.</text>
</comment>
<evidence type="ECO:0000256" key="9">
    <source>
        <dbReference type="ARBA" id="ARBA00023141"/>
    </source>
</evidence>
<dbReference type="GO" id="GO:0010181">
    <property type="term" value="F:FMN binding"/>
    <property type="evidence" value="ECO:0007669"/>
    <property type="project" value="TreeGrafter"/>
</dbReference>
<keyword evidence="5 11" id="KW-0285">Flavoprotein</keyword>
<keyword evidence="8 11" id="KW-0521">NADP</keyword>
<feature type="binding site" evidence="11">
    <location>
        <position position="347"/>
    </location>
    <ligand>
        <name>FMN</name>
        <dbReference type="ChEBI" id="CHEBI:58210"/>
    </ligand>
</feature>
<dbReference type="FunFam" id="3.60.150.10:FF:000002">
    <property type="entry name" value="Chorismate synthase"/>
    <property type="match status" value="1"/>
</dbReference>
<dbReference type="GO" id="GO:0005829">
    <property type="term" value="C:cytosol"/>
    <property type="evidence" value="ECO:0007669"/>
    <property type="project" value="TreeGrafter"/>
</dbReference>
<keyword evidence="4 11" id="KW-0028">Amino-acid biosynthesis</keyword>
<dbReference type="EMBL" id="JAFLEQ010000003">
    <property type="protein sequence ID" value="MBN9643403.1"/>
    <property type="molecule type" value="Genomic_DNA"/>
</dbReference>
<dbReference type="InterPro" id="IPR035904">
    <property type="entry name" value="Chorismate_synth_AroC_sf"/>
</dbReference>
<dbReference type="Pfam" id="PF01264">
    <property type="entry name" value="Chorismate_synt"/>
    <property type="match status" value="1"/>
</dbReference>
<comment type="pathway">
    <text evidence="1 11 12">Metabolic intermediate biosynthesis; chorismate biosynthesis; chorismate from D-erythrose 4-phosphate and phosphoenolpyruvate: step 7/7.</text>
</comment>
<dbReference type="HAMAP" id="MF_00300">
    <property type="entry name" value="Chorismate_synth"/>
    <property type="match status" value="1"/>
</dbReference>
<comment type="similarity">
    <text evidence="2 11 12">Belongs to the chorismate synthase family.</text>
</comment>
<dbReference type="NCBIfam" id="NF003793">
    <property type="entry name" value="PRK05382.1"/>
    <property type="match status" value="1"/>
</dbReference>
<dbReference type="GO" id="GO:0009423">
    <property type="term" value="P:chorismate biosynthetic process"/>
    <property type="evidence" value="ECO:0007669"/>
    <property type="project" value="UniProtKB-UniRule"/>
</dbReference>
<comment type="cofactor">
    <cofactor evidence="11 12">
        <name>FMNH2</name>
        <dbReference type="ChEBI" id="CHEBI:57618"/>
    </cofactor>
    <text evidence="11 12">Reduced FMN (FMNH(2)).</text>
</comment>
<keyword evidence="7 11" id="KW-0274">FAD</keyword>
<dbReference type="NCBIfam" id="TIGR00033">
    <property type="entry name" value="aroC"/>
    <property type="match status" value="1"/>
</dbReference>
<feature type="binding site" evidence="11">
    <location>
        <position position="306"/>
    </location>
    <ligand>
        <name>FMN</name>
        <dbReference type="ChEBI" id="CHEBI:58210"/>
    </ligand>
</feature>
<feature type="binding site" evidence="11">
    <location>
        <position position="46"/>
    </location>
    <ligand>
        <name>NADP(+)</name>
        <dbReference type="ChEBI" id="CHEBI:58349"/>
    </ligand>
</feature>
<dbReference type="PROSITE" id="PS00787">
    <property type="entry name" value="CHORISMATE_SYNTHASE_1"/>
    <property type="match status" value="1"/>
</dbReference>
<feature type="binding site" evidence="11">
    <location>
        <begin position="261"/>
        <end position="262"/>
    </location>
    <ligand>
        <name>FMN</name>
        <dbReference type="ChEBI" id="CHEBI:58210"/>
    </ligand>
</feature>
<dbReference type="GO" id="GO:0004107">
    <property type="term" value="F:chorismate synthase activity"/>
    <property type="evidence" value="ECO:0007669"/>
    <property type="project" value="UniProtKB-UniRule"/>
</dbReference>
<reference evidence="13" key="1">
    <citation type="submission" date="2021-03" db="EMBL/GenBank/DDBJ databases">
        <authorList>
            <person name="Sun Q."/>
        </authorList>
    </citation>
    <scope>NUCLEOTIDE SEQUENCE</scope>
    <source>
        <strain evidence="13">CCM 8862</strain>
    </source>
</reference>
<dbReference type="PIRSF" id="PIRSF001456">
    <property type="entry name" value="Chorismate_synth"/>
    <property type="match status" value="1"/>
</dbReference>
<dbReference type="GO" id="GO:0008652">
    <property type="term" value="P:amino acid biosynthetic process"/>
    <property type="evidence" value="ECO:0007669"/>
    <property type="project" value="UniProtKB-KW"/>
</dbReference>
<keyword evidence="10 11" id="KW-0456">Lyase</keyword>
<comment type="caution">
    <text evidence="13">The sequence shown here is derived from an EMBL/GenBank/DDBJ whole genome shotgun (WGS) entry which is preliminary data.</text>
</comment>
<feature type="binding site" evidence="11">
    <location>
        <position position="40"/>
    </location>
    <ligand>
        <name>NADP(+)</name>
        <dbReference type="ChEBI" id="CHEBI:58349"/>
    </ligand>
</feature>
<evidence type="ECO:0000256" key="1">
    <source>
        <dbReference type="ARBA" id="ARBA00005044"/>
    </source>
</evidence>
<keyword evidence="14" id="KW-1185">Reference proteome</keyword>
<sequence>MLRWTTAGESHGQALVATVEHMPAGVPVSTGKIAEQLARRRLGYGRGARMKFEADELTVLTGVRHGRSLGGPISIVIGNSEWPKWTTIMSAEPVDMDDPEVVKAMESGRGAKLTRPRPGHADFAGMLKYGFDEARPVLERASARETAARVVCGEIARSLLRETLGVEVVSHVISIGESEPYSGPLPEFSDRDAIDASPVRAFGPEAEASMIDCIEKAKKQGDTLGGVIEVVVHGLPIGLGSHISGDDRLDAQLAAAVMGIQAIKGVEIGDGFAEARRRGTRAHDEMVVDTDRGVTRTSNRAGGLEGGMTNGQPLVVRAAMKPISTVPRALKTVDMATGKPATAIHQRSDVCAVPAAGVVAEAMVALVVARAVLTKFGGDSLEETKRNIDGYLEQVTSRLAFNGQEES</sequence>
<dbReference type="PANTHER" id="PTHR21085:SF0">
    <property type="entry name" value="CHORISMATE SYNTHASE"/>
    <property type="match status" value="1"/>
</dbReference>